<keyword evidence="4" id="KW-0411">Iron-sulfur</keyword>
<evidence type="ECO:0000256" key="3">
    <source>
        <dbReference type="ARBA" id="ARBA00023004"/>
    </source>
</evidence>
<keyword evidence="3" id="KW-0408">Iron</keyword>
<dbReference type="AlphaFoldDB" id="A0A158JZV5"/>
<dbReference type="GO" id="GO:0046872">
    <property type="term" value="F:metal ion binding"/>
    <property type="evidence" value="ECO:0007669"/>
    <property type="project" value="UniProtKB-KW"/>
</dbReference>
<dbReference type="Gene3D" id="3.30.70.20">
    <property type="match status" value="1"/>
</dbReference>
<dbReference type="GO" id="GO:0051539">
    <property type="term" value="F:4 iron, 4 sulfur cluster binding"/>
    <property type="evidence" value="ECO:0007669"/>
    <property type="project" value="UniProtKB-KW"/>
</dbReference>
<dbReference type="Pfam" id="PF13187">
    <property type="entry name" value="Fer4_9"/>
    <property type="match status" value="1"/>
</dbReference>
<dbReference type="OrthoDB" id="9781785at2"/>
<dbReference type="PANTHER" id="PTHR43687:SF4">
    <property type="entry name" value="BLR5484 PROTEIN"/>
    <property type="match status" value="1"/>
</dbReference>
<feature type="domain" description="4Fe-4S ferredoxin-type" evidence="5">
    <location>
        <begin position="31"/>
        <end position="61"/>
    </location>
</feature>
<dbReference type="PROSITE" id="PS00198">
    <property type="entry name" value="4FE4S_FER_1"/>
    <property type="match status" value="2"/>
</dbReference>
<organism evidence="6 7">
    <name type="scientific">Caballeronia udeis</name>
    <dbReference type="NCBI Taxonomy" id="1232866"/>
    <lineage>
        <taxon>Bacteria</taxon>
        <taxon>Pseudomonadati</taxon>
        <taxon>Pseudomonadota</taxon>
        <taxon>Betaproteobacteria</taxon>
        <taxon>Burkholderiales</taxon>
        <taxon>Burkholderiaceae</taxon>
        <taxon>Caballeronia</taxon>
    </lineage>
</organism>
<name>A0A158JZV5_9BURK</name>
<dbReference type="RefSeq" id="WP_062093054.1">
    <property type="nucleotide sequence ID" value="NZ_FCOK02000140.1"/>
</dbReference>
<evidence type="ECO:0000256" key="2">
    <source>
        <dbReference type="ARBA" id="ARBA00022723"/>
    </source>
</evidence>
<proteinExistence type="predicted"/>
<dbReference type="InterPro" id="IPR017896">
    <property type="entry name" value="4Fe4S_Fe-S-bd"/>
</dbReference>
<evidence type="ECO:0000256" key="1">
    <source>
        <dbReference type="ARBA" id="ARBA00022485"/>
    </source>
</evidence>
<keyword evidence="2" id="KW-0479">Metal-binding</keyword>
<gene>
    <name evidence="6" type="ORF">AWB69_09065</name>
</gene>
<keyword evidence="1" id="KW-0004">4Fe-4S</keyword>
<evidence type="ECO:0000313" key="6">
    <source>
        <dbReference type="EMBL" id="SAL73740.1"/>
    </source>
</evidence>
<accession>A0A158JZV5</accession>
<dbReference type="InterPro" id="IPR050572">
    <property type="entry name" value="Fe-S_Ferredoxin"/>
</dbReference>
<dbReference type="InterPro" id="IPR017900">
    <property type="entry name" value="4Fe4S_Fe_S_CS"/>
</dbReference>
<dbReference type="EMBL" id="FCOK02000140">
    <property type="protein sequence ID" value="SAL73740.1"/>
    <property type="molecule type" value="Genomic_DNA"/>
</dbReference>
<sequence length="108" mass="11766">MIEIVSAARCTGCNICVTACPTNVFDAVPNGIPVIARQDDCQTCFMCELYCPEDALFVAPFADRVRPKESVLGEPVTMGAYRSAVGWARGERSTADQDASYELLIRAR</sequence>
<feature type="domain" description="4Fe-4S ferredoxin-type" evidence="5">
    <location>
        <begin position="1"/>
        <end position="30"/>
    </location>
</feature>
<dbReference type="SUPFAM" id="SSF54862">
    <property type="entry name" value="4Fe-4S ferredoxins"/>
    <property type="match status" value="1"/>
</dbReference>
<dbReference type="PROSITE" id="PS51379">
    <property type="entry name" value="4FE4S_FER_2"/>
    <property type="match status" value="2"/>
</dbReference>
<protein>
    <submittedName>
        <fullName evidence="6">2-oxoglutarate-acceptor oxidoreductase subunit OorD</fullName>
    </submittedName>
</protein>
<evidence type="ECO:0000259" key="5">
    <source>
        <dbReference type="PROSITE" id="PS51379"/>
    </source>
</evidence>
<reference evidence="6 7" key="1">
    <citation type="submission" date="2016-01" db="EMBL/GenBank/DDBJ databases">
        <authorList>
            <person name="Oliw E.H."/>
        </authorList>
    </citation>
    <scope>NUCLEOTIDE SEQUENCE [LARGE SCALE GENOMIC DNA]</scope>
    <source>
        <strain evidence="6">LMG 27134</strain>
    </source>
</reference>
<evidence type="ECO:0000256" key="4">
    <source>
        <dbReference type="ARBA" id="ARBA00023014"/>
    </source>
</evidence>
<dbReference type="PANTHER" id="PTHR43687">
    <property type="entry name" value="ADENYLYLSULFATE REDUCTASE, BETA SUBUNIT"/>
    <property type="match status" value="1"/>
</dbReference>
<dbReference type="Proteomes" id="UP000054683">
    <property type="component" value="Unassembled WGS sequence"/>
</dbReference>
<evidence type="ECO:0000313" key="7">
    <source>
        <dbReference type="Proteomes" id="UP000054683"/>
    </source>
</evidence>